<dbReference type="PANTHER" id="PTHR43727">
    <property type="entry name" value="DIAMINOPIMELATE DECARBOXYLASE"/>
    <property type="match status" value="1"/>
</dbReference>
<proteinExistence type="predicted"/>
<keyword evidence="2" id="KW-0210">Decarboxylase</keyword>
<evidence type="ECO:0000256" key="3">
    <source>
        <dbReference type="ARBA" id="ARBA00022898"/>
    </source>
</evidence>
<dbReference type="PRINTS" id="PR01181">
    <property type="entry name" value="DAPDCRBXLASE"/>
</dbReference>
<dbReference type="Gene3D" id="3.20.20.10">
    <property type="entry name" value="Alanine racemase"/>
    <property type="match status" value="1"/>
</dbReference>
<dbReference type="InterPro" id="IPR002986">
    <property type="entry name" value="DAP_deCOOHase_LysA"/>
</dbReference>
<dbReference type="GO" id="GO:0008836">
    <property type="term" value="F:diaminopimelate decarboxylase activity"/>
    <property type="evidence" value="ECO:0007669"/>
    <property type="project" value="InterPro"/>
</dbReference>
<feature type="non-terminal residue" evidence="6">
    <location>
        <position position="1"/>
    </location>
</feature>
<dbReference type="InterPro" id="IPR022644">
    <property type="entry name" value="De-COase2_N"/>
</dbReference>
<feature type="domain" description="Orn/DAP/Arg decarboxylase 2 N-terminal" evidence="5">
    <location>
        <begin position="42"/>
        <end position="250"/>
    </location>
</feature>
<dbReference type="SUPFAM" id="SSF51419">
    <property type="entry name" value="PLP-binding barrel"/>
    <property type="match status" value="1"/>
</dbReference>
<keyword evidence="4" id="KW-0456">Lyase</keyword>
<dbReference type="Gene3D" id="2.40.37.10">
    <property type="entry name" value="Lyase, Ornithine Decarboxylase, Chain A, domain 1"/>
    <property type="match status" value="1"/>
</dbReference>
<evidence type="ECO:0000256" key="1">
    <source>
        <dbReference type="ARBA" id="ARBA00001933"/>
    </source>
</evidence>
<gene>
    <name evidence="6" type="ORF">METZ01_LOCUS135639</name>
</gene>
<dbReference type="GO" id="GO:0009089">
    <property type="term" value="P:lysine biosynthetic process via diaminopimelate"/>
    <property type="evidence" value="ECO:0007669"/>
    <property type="project" value="InterPro"/>
</dbReference>
<evidence type="ECO:0000259" key="5">
    <source>
        <dbReference type="Pfam" id="PF02784"/>
    </source>
</evidence>
<keyword evidence="3" id="KW-0663">Pyridoxal phosphate</keyword>
<dbReference type="AlphaFoldDB" id="A0A381Z0J3"/>
<dbReference type="InterPro" id="IPR029066">
    <property type="entry name" value="PLP-binding_barrel"/>
</dbReference>
<accession>A0A381Z0J3</accession>
<feature type="non-terminal residue" evidence="6">
    <location>
        <position position="255"/>
    </location>
</feature>
<evidence type="ECO:0000256" key="4">
    <source>
        <dbReference type="ARBA" id="ARBA00023239"/>
    </source>
</evidence>
<dbReference type="EMBL" id="UINC01019538">
    <property type="protein sequence ID" value="SVA82785.1"/>
    <property type="molecule type" value="Genomic_DNA"/>
</dbReference>
<name>A0A381Z0J3_9ZZZZ</name>
<organism evidence="6">
    <name type="scientific">marine metagenome</name>
    <dbReference type="NCBI Taxonomy" id="408172"/>
    <lineage>
        <taxon>unclassified sequences</taxon>
        <taxon>metagenomes</taxon>
        <taxon>ecological metagenomes</taxon>
    </lineage>
</organism>
<dbReference type="InterPro" id="IPR009006">
    <property type="entry name" value="Ala_racemase/Decarboxylase_C"/>
</dbReference>
<evidence type="ECO:0000313" key="6">
    <source>
        <dbReference type="EMBL" id="SVA82785.1"/>
    </source>
</evidence>
<sequence>LPRHLLPDTAEIGPDGNTAVGGCDLVDLANQWGTPLFVYDEDHLRSRCREAVAAFGGGVAYASKAFLCSAMARLAHEEGLQLDVATGGELFLARRAGVPGNRLVLHGNNKSDAELAMAVDEGVGRIVVDSFDELDRLEALHTTTGVAPRVLLRVTPGVEVHTHEFIATGQDDSKFGFTVKGGLADSAVRRASASTAVDLVGLHAHIGSQVFDVEPFARAIDVLAAFAAPYDLPELSVGGGLGVPYVEGESAPTIG</sequence>
<dbReference type="InterPro" id="IPR022653">
    <property type="entry name" value="De-COase2_pyr-phos_BS"/>
</dbReference>
<reference evidence="6" key="1">
    <citation type="submission" date="2018-05" db="EMBL/GenBank/DDBJ databases">
        <authorList>
            <person name="Lanie J.A."/>
            <person name="Ng W.-L."/>
            <person name="Kazmierczak K.M."/>
            <person name="Andrzejewski T.M."/>
            <person name="Davidsen T.M."/>
            <person name="Wayne K.J."/>
            <person name="Tettelin H."/>
            <person name="Glass J.I."/>
            <person name="Rusch D."/>
            <person name="Podicherti R."/>
            <person name="Tsui H.-C.T."/>
            <person name="Winkler M.E."/>
        </authorList>
    </citation>
    <scope>NUCLEOTIDE SEQUENCE</scope>
</reference>
<evidence type="ECO:0000256" key="2">
    <source>
        <dbReference type="ARBA" id="ARBA00022793"/>
    </source>
</evidence>
<comment type="cofactor">
    <cofactor evidence="1">
        <name>pyridoxal 5'-phosphate</name>
        <dbReference type="ChEBI" id="CHEBI:597326"/>
    </cofactor>
</comment>
<dbReference type="FunFam" id="3.20.20.10:FF:000003">
    <property type="entry name" value="Diaminopimelate decarboxylase"/>
    <property type="match status" value="1"/>
</dbReference>
<dbReference type="PANTHER" id="PTHR43727:SF2">
    <property type="entry name" value="GROUP IV DECARBOXYLASE"/>
    <property type="match status" value="1"/>
</dbReference>
<dbReference type="Pfam" id="PF02784">
    <property type="entry name" value="Orn_Arg_deC_N"/>
    <property type="match status" value="1"/>
</dbReference>
<dbReference type="PROSITE" id="PS00878">
    <property type="entry name" value="ODR_DC_2_1"/>
    <property type="match status" value="1"/>
</dbReference>
<protein>
    <recommendedName>
        <fullName evidence="5">Orn/DAP/Arg decarboxylase 2 N-terminal domain-containing protein</fullName>
    </recommendedName>
</protein>